<accession>A0AA97P7G1</accession>
<sequence>MYWANGPKHSLVCPPKPQIRSHSADGFQGPSSPPLAQYRDN</sequence>
<organism evidence="2">
    <name type="scientific">Pyricularia oryzae (strain Y34)</name>
    <name type="common">Rice blast fungus</name>
    <name type="synonym">Magnaporthe oryzae</name>
    <dbReference type="NCBI Taxonomy" id="1143189"/>
    <lineage>
        <taxon>Eukaryota</taxon>
        <taxon>Fungi</taxon>
        <taxon>Dikarya</taxon>
        <taxon>Ascomycota</taxon>
        <taxon>Pezizomycotina</taxon>
        <taxon>Sordariomycetes</taxon>
        <taxon>Sordariomycetidae</taxon>
        <taxon>Magnaporthales</taxon>
        <taxon>Pyriculariaceae</taxon>
        <taxon>Pyricularia</taxon>
    </lineage>
</organism>
<name>A0AA97P7G1_PYRO3</name>
<dbReference type="Proteomes" id="UP000011086">
    <property type="component" value="Unassembled WGS sequence"/>
</dbReference>
<reference evidence="2" key="1">
    <citation type="journal article" date="2012" name="PLoS Genet.">
        <title>Comparative analysis of the genomes of two field isolates of the rice blast fungus Magnaporthe oryzae.</title>
        <authorList>
            <person name="Xue M."/>
            <person name="Yang J."/>
            <person name="Li Z."/>
            <person name="Hu S."/>
            <person name="Yao N."/>
            <person name="Dean R.A."/>
            <person name="Zhao W."/>
            <person name="Shen M."/>
            <person name="Zhang H."/>
            <person name="Li C."/>
            <person name="Liu L."/>
            <person name="Cao L."/>
            <person name="Xu X."/>
            <person name="Xing Y."/>
            <person name="Hsiang T."/>
            <person name="Zhang Z."/>
            <person name="Xu J.R."/>
            <person name="Peng Y.L."/>
        </authorList>
    </citation>
    <scope>NUCLEOTIDE SEQUENCE</scope>
    <source>
        <strain evidence="2">Y34</strain>
    </source>
</reference>
<gene>
    <name evidence="2" type="ORF">OOU_Y34scaffold00160g4</name>
</gene>
<feature type="region of interest" description="Disordered" evidence="1">
    <location>
        <begin position="1"/>
        <end position="41"/>
    </location>
</feature>
<dbReference type="AlphaFoldDB" id="A0AA97P7G1"/>
<evidence type="ECO:0000313" key="2">
    <source>
        <dbReference type="EMBL" id="ELQ43331.1"/>
    </source>
</evidence>
<proteinExistence type="predicted"/>
<dbReference type="EMBL" id="JH793806">
    <property type="protein sequence ID" value="ELQ43331.1"/>
    <property type="molecule type" value="Genomic_DNA"/>
</dbReference>
<protein>
    <submittedName>
        <fullName evidence="2">Uncharacterized protein</fullName>
    </submittedName>
</protein>
<evidence type="ECO:0000256" key="1">
    <source>
        <dbReference type="SAM" id="MobiDB-lite"/>
    </source>
</evidence>